<comment type="caution">
    <text evidence="4">The sequence shown here is derived from an EMBL/GenBank/DDBJ whole genome shotgun (WGS) entry which is preliminary data.</text>
</comment>
<evidence type="ECO:0000313" key="5">
    <source>
        <dbReference type="Proteomes" id="UP000664521"/>
    </source>
</evidence>
<feature type="region of interest" description="Disordered" evidence="2">
    <location>
        <begin position="189"/>
        <end position="215"/>
    </location>
</feature>
<keyword evidence="1" id="KW-0863">Zinc-finger</keyword>
<dbReference type="AlphaFoldDB" id="A0A8H3ENH3"/>
<keyword evidence="5" id="KW-1185">Reference proteome</keyword>
<feature type="compositionally biased region" description="Basic and acidic residues" evidence="2">
    <location>
        <begin position="199"/>
        <end position="214"/>
    </location>
</feature>
<dbReference type="PROSITE" id="PS00028">
    <property type="entry name" value="ZINC_FINGER_C2H2_1"/>
    <property type="match status" value="1"/>
</dbReference>
<evidence type="ECO:0000313" key="4">
    <source>
        <dbReference type="EMBL" id="CAF9907648.1"/>
    </source>
</evidence>
<dbReference type="PROSITE" id="PS50157">
    <property type="entry name" value="ZINC_FINGER_C2H2_2"/>
    <property type="match status" value="1"/>
</dbReference>
<dbReference type="InterPro" id="IPR013087">
    <property type="entry name" value="Znf_C2H2_type"/>
</dbReference>
<feature type="domain" description="C2H2-type" evidence="3">
    <location>
        <begin position="27"/>
        <end position="49"/>
    </location>
</feature>
<dbReference type="Proteomes" id="UP000664521">
    <property type="component" value="Unassembled WGS sequence"/>
</dbReference>
<evidence type="ECO:0000259" key="3">
    <source>
        <dbReference type="PROSITE" id="PS50157"/>
    </source>
</evidence>
<dbReference type="EMBL" id="CAJPDS010000005">
    <property type="protein sequence ID" value="CAF9907648.1"/>
    <property type="molecule type" value="Genomic_DNA"/>
</dbReference>
<gene>
    <name evidence="4" type="ORF">HETSPECPRED_007199</name>
</gene>
<sequence length="420" mass="48458">MASATRTKVRDSGTQLSGPLVIHKKTFRCIICTRGFHSKAWVSRHYRSHDNIPYRVDDEGGREFLPAFTHPSCWPAAETMTWDRVNALTDFKEAAESIDSADATPSEFSAWNINDHMEEIGALTPREYREKKELQKLRRWHWWWEAQQGAVVDHVEHGTAGGFEINGDAGFEDQQSRWGNAAQAVHNFPPVPPVSWDPRNTDFKSKSTNPERADGMTWYPRDGEGRLYTEIDINENRLMKLPTIMQCLSVAMTHLVSKRGETDLAGRMIGRATAAYLRMLRSDTYDQKLRDKFDEALQKIDGMMVKRRFVLFQANDGDAAAQQRVQEQRETTIRDDFRVDRGRCWDYLSYATDVYFIYNEAGNDNELRRFGPEEDLLVKAGIRFARLLEDRQTWAKLEAFRDGDGNLDDILNDQFGVNMR</sequence>
<name>A0A8H3ENH3_9LECA</name>
<accession>A0A8H3ENH3</accession>
<organism evidence="4 5">
    <name type="scientific">Heterodermia speciosa</name>
    <dbReference type="NCBI Taxonomy" id="116794"/>
    <lineage>
        <taxon>Eukaryota</taxon>
        <taxon>Fungi</taxon>
        <taxon>Dikarya</taxon>
        <taxon>Ascomycota</taxon>
        <taxon>Pezizomycotina</taxon>
        <taxon>Lecanoromycetes</taxon>
        <taxon>OSLEUM clade</taxon>
        <taxon>Lecanoromycetidae</taxon>
        <taxon>Caliciales</taxon>
        <taxon>Physciaceae</taxon>
        <taxon>Heterodermia</taxon>
    </lineage>
</organism>
<proteinExistence type="predicted"/>
<dbReference type="GO" id="GO:0008270">
    <property type="term" value="F:zinc ion binding"/>
    <property type="evidence" value="ECO:0007669"/>
    <property type="project" value="UniProtKB-KW"/>
</dbReference>
<evidence type="ECO:0000256" key="1">
    <source>
        <dbReference type="PROSITE-ProRule" id="PRU00042"/>
    </source>
</evidence>
<keyword evidence="1" id="KW-0862">Zinc</keyword>
<keyword evidence="1" id="KW-0479">Metal-binding</keyword>
<protein>
    <recommendedName>
        <fullName evidence="3">C2H2-type domain-containing protein</fullName>
    </recommendedName>
</protein>
<evidence type="ECO:0000256" key="2">
    <source>
        <dbReference type="SAM" id="MobiDB-lite"/>
    </source>
</evidence>
<reference evidence="4" key="1">
    <citation type="submission" date="2021-03" db="EMBL/GenBank/DDBJ databases">
        <authorList>
            <person name="Tagirdzhanova G."/>
        </authorList>
    </citation>
    <scope>NUCLEOTIDE SEQUENCE</scope>
</reference>